<feature type="transmembrane region" description="Helical" evidence="2">
    <location>
        <begin position="839"/>
        <end position="857"/>
    </location>
</feature>
<name>A0A7S1U2Q0_9STRA</name>
<reference evidence="4" key="1">
    <citation type="submission" date="2021-01" db="EMBL/GenBank/DDBJ databases">
        <authorList>
            <person name="Corre E."/>
            <person name="Pelletier E."/>
            <person name="Niang G."/>
            <person name="Scheremetjew M."/>
            <person name="Finn R."/>
            <person name="Kale V."/>
            <person name="Holt S."/>
            <person name="Cochrane G."/>
            <person name="Meng A."/>
            <person name="Brown T."/>
            <person name="Cohen L."/>
        </authorList>
    </citation>
    <scope>NUCLEOTIDE SEQUENCE</scope>
    <source>
        <strain evidence="4">CCMP2877</strain>
    </source>
</reference>
<feature type="compositionally biased region" description="Basic and acidic residues" evidence="1">
    <location>
        <begin position="892"/>
        <end position="908"/>
    </location>
</feature>
<sequence>MIMRRALILAAVAAAANAVEIVSRPQTLYADVSNSLRIYGSGWQEAWADGAVDNLIDVQLDGAASDVEFTAAIEKSTGMDFRITLSKTGSTKWAKPDEDSQGISVYLTGLAIDGTSLVASNTAVKVATVIPSPYVDIPTPSNTSKDKSVIVLQGKALKQKSLELTFAKEDNGFELTEGIDYSVEVIDSRSVNLRLYDGKVWRSTEGPLILTHIDTGAGKLRVTPPGYDPITLADIVDGGSNVVVDAHANTLLYWDEEILYIRGSNFPTTGDVRVRFSGAITQDEDYTVDTASSTAEKLVLKLVPGKFWRRSSGSLPGYLRVMAITNENGQMQAVGSANEGKIVGRVYKRPLVSQGSAQLRMTESHTLSIFGEGFVMLGNGTTTVEFDPPIDADRYSLTVKSSKEAEVHLLSGKWREDPGPLFVGTVNTGPGAVTVHVQVATVVSDSEMHESGIRVTQRSSDERLYPSSPTMVIMGENFPSSVTSLDFAPESRMSSDSYDITSVTADTITLRLKQGKTWLDSQEQEFVVLVSINGVKFAGEQGVAVAKVFPEPRIQVESVKHIYASHTKTFYLDGSFTGVDQHPAMHIQPTLAAAFEATVEDFITLKMSLKPDGRWGNVATGETLDMVITGMDNGAGVFDLPEPITVAVIYPDNNDNVCEDSCYWANDGHCDENSFDDSSEFFDDDDLYYGGGDYDDYASGGASVLCQPGTDCTDCGGLMAASHSCDNSCIWHNDNQCDDPRGSGVCPMGTDCHDCGPMGEGNFTVGDFEDDYLESYNPYLDGDMDDDLWLLDNYEDTHDAVQERWDGWIGADGQRYTKRNTKIYSEGSGGSSFITVLEAMAWIVGCGTGLGLLFVGYKKAQGGDVAIVNEYMGTMAMGNGAGGQTKYSKVPTTEKDVELAARDKEYRD</sequence>
<accession>A0A7S1U2Q0</accession>
<keyword evidence="2" id="KW-0472">Membrane</keyword>
<evidence type="ECO:0000256" key="2">
    <source>
        <dbReference type="SAM" id="Phobius"/>
    </source>
</evidence>
<organism evidence="4">
    <name type="scientific">Phaeomonas parva</name>
    <dbReference type="NCBI Taxonomy" id="124430"/>
    <lineage>
        <taxon>Eukaryota</taxon>
        <taxon>Sar</taxon>
        <taxon>Stramenopiles</taxon>
        <taxon>Ochrophyta</taxon>
        <taxon>Pinguiophyceae</taxon>
        <taxon>Pinguiochrysidales</taxon>
        <taxon>Pinguiochrysidaceae</taxon>
        <taxon>Phaeomonas</taxon>
    </lineage>
</organism>
<dbReference type="EMBL" id="HBGJ01021052">
    <property type="protein sequence ID" value="CAD9255260.1"/>
    <property type="molecule type" value="Transcribed_RNA"/>
</dbReference>
<evidence type="ECO:0000256" key="3">
    <source>
        <dbReference type="SAM" id="SignalP"/>
    </source>
</evidence>
<keyword evidence="3" id="KW-0732">Signal</keyword>
<feature type="signal peptide" evidence="3">
    <location>
        <begin position="1"/>
        <end position="18"/>
    </location>
</feature>
<feature type="region of interest" description="Disordered" evidence="1">
    <location>
        <begin position="882"/>
        <end position="908"/>
    </location>
</feature>
<feature type="chain" id="PRO_5031074684" evidence="3">
    <location>
        <begin position="19"/>
        <end position="908"/>
    </location>
</feature>
<keyword evidence="2" id="KW-0812">Transmembrane</keyword>
<gene>
    <name evidence="4" type="ORF">PPAR1163_LOCUS13629</name>
</gene>
<protein>
    <submittedName>
        <fullName evidence="4">Uncharacterized protein</fullName>
    </submittedName>
</protein>
<evidence type="ECO:0000256" key="1">
    <source>
        <dbReference type="SAM" id="MobiDB-lite"/>
    </source>
</evidence>
<evidence type="ECO:0000313" key="4">
    <source>
        <dbReference type="EMBL" id="CAD9255260.1"/>
    </source>
</evidence>
<dbReference type="AlphaFoldDB" id="A0A7S1U2Q0"/>
<keyword evidence="2" id="KW-1133">Transmembrane helix</keyword>
<proteinExistence type="predicted"/>